<gene>
    <name evidence="1" type="ORF">N475_19480</name>
</gene>
<proteinExistence type="predicted"/>
<dbReference type="Proteomes" id="UP000076643">
    <property type="component" value="Unassembled WGS sequence"/>
</dbReference>
<dbReference type="SUPFAM" id="SSF103032">
    <property type="entry name" value="Hypothetical protein YwqG"/>
    <property type="match status" value="1"/>
</dbReference>
<dbReference type="PATRIC" id="fig|1365250.3.peg.3593"/>
<dbReference type="InterPro" id="IPR035948">
    <property type="entry name" value="YwqG-like_sf"/>
</dbReference>
<dbReference type="RefSeq" id="WP_063358122.1">
    <property type="nucleotide sequence ID" value="NZ_AQHB01000023.1"/>
</dbReference>
<dbReference type="Gene3D" id="2.30.320.10">
    <property type="entry name" value="YwqG-like"/>
    <property type="match status" value="1"/>
</dbReference>
<reference evidence="1 2" key="1">
    <citation type="submission" date="2013-07" db="EMBL/GenBank/DDBJ databases">
        <title>Comparative Genomic and Metabolomic Analysis of Twelve Strains of Pseudoalteromonas luteoviolacea.</title>
        <authorList>
            <person name="Vynne N.G."/>
            <person name="Mansson M."/>
            <person name="Gram L."/>
        </authorList>
    </citation>
    <scope>NUCLEOTIDE SEQUENCE [LARGE SCALE GENOMIC DNA]</scope>
    <source>
        <strain evidence="1 2">DSM 6061</strain>
    </source>
</reference>
<comment type="caution">
    <text evidence="1">The sequence shown here is derived from an EMBL/GenBank/DDBJ whole genome shotgun (WGS) entry which is preliminary data.</text>
</comment>
<keyword evidence="2" id="KW-1185">Reference proteome</keyword>
<dbReference type="InterPro" id="IPR015315">
    <property type="entry name" value="DUF1963"/>
</dbReference>
<protein>
    <recommendedName>
        <fullName evidence="3">DUF1963 domain-containing protein</fullName>
    </recommendedName>
</protein>
<accession>A0A166VVW4</accession>
<organism evidence="1 2">
    <name type="scientific">Pseudoalteromonas luteoviolacea DSM 6061</name>
    <dbReference type="NCBI Taxonomy" id="1365250"/>
    <lineage>
        <taxon>Bacteria</taxon>
        <taxon>Pseudomonadati</taxon>
        <taxon>Pseudomonadota</taxon>
        <taxon>Gammaproteobacteria</taxon>
        <taxon>Alteromonadales</taxon>
        <taxon>Pseudoalteromonadaceae</taxon>
        <taxon>Pseudoalteromonas</taxon>
    </lineage>
</organism>
<dbReference type="GeneID" id="57362007"/>
<evidence type="ECO:0008006" key="3">
    <source>
        <dbReference type="Google" id="ProtNLM"/>
    </source>
</evidence>
<evidence type="ECO:0000313" key="1">
    <source>
        <dbReference type="EMBL" id="KZN33928.1"/>
    </source>
</evidence>
<dbReference type="PANTHER" id="PTHR36436:SF6">
    <property type="entry name" value="SLL5081 PROTEIN"/>
    <property type="match status" value="1"/>
</dbReference>
<name>A0A166VVW4_9GAMM</name>
<sequence>MSVETEIQQIKEQLQPHALEFVKVIPNAQEPKNIWSSKFAGKPYWPIEKQYPCNSGGAPLVLLAQINFEDVPALKGYPSEGILQFFVEDDDEMYGLDFDIPVDEAISKPNGYRVVFHSEVIKDESKLEARLPSAAVDSDFPVANEYSLQFELDKELPSPSDYRFEKICGDVFEMDEAVGEYLYDNFESMGSKVGGYAHFTQEDPRGYEKPDENWVLLFQLDSQDDEGVEIMWGDCGVANFFIEPNALEKGDFSRVWYNWDCS</sequence>
<dbReference type="EMBL" id="AUYB01000120">
    <property type="protein sequence ID" value="KZN33928.1"/>
    <property type="molecule type" value="Genomic_DNA"/>
</dbReference>
<evidence type="ECO:0000313" key="2">
    <source>
        <dbReference type="Proteomes" id="UP000076643"/>
    </source>
</evidence>
<dbReference type="AlphaFoldDB" id="A0A166VVW4"/>
<dbReference type="Pfam" id="PF09234">
    <property type="entry name" value="DUF1963"/>
    <property type="match status" value="1"/>
</dbReference>
<dbReference type="PANTHER" id="PTHR36436">
    <property type="entry name" value="SLL5081 PROTEIN"/>
    <property type="match status" value="1"/>
</dbReference>